<evidence type="ECO:0000256" key="7">
    <source>
        <dbReference type="SAM" id="MobiDB-lite"/>
    </source>
</evidence>
<organism evidence="10 11">
    <name type="scientific">Cladophialophora carrionii</name>
    <dbReference type="NCBI Taxonomy" id="86049"/>
    <lineage>
        <taxon>Eukaryota</taxon>
        <taxon>Fungi</taxon>
        <taxon>Dikarya</taxon>
        <taxon>Ascomycota</taxon>
        <taxon>Pezizomycotina</taxon>
        <taxon>Eurotiomycetes</taxon>
        <taxon>Chaetothyriomycetidae</taxon>
        <taxon>Chaetothyriales</taxon>
        <taxon>Herpotrichiellaceae</taxon>
        <taxon>Cladophialophora</taxon>
    </lineage>
</organism>
<keyword evidence="6" id="KW-0119">Carbohydrate metabolism</keyword>
<keyword evidence="11" id="KW-1185">Reference proteome</keyword>
<dbReference type="SUPFAM" id="SSF53756">
    <property type="entry name" value="UDP-Glycosyltransferase/glycogen phosphorylase"/>
    <property type="match status" value="1"/>
</dbReference>
<feature type="compositionally biased region" description="Basic and acidic residues" evidence="7">
    <location>
        <begin position="692"/>
        <end position="705"/>
    </location>
</feature>
<sequence length="711" mass="80234">MGDPGGRRMSVSKEVHHDFQAHRSQYHRTRAADVKLPDRIDIGTSISEFWAGLAIERESDRCLKIGIAIHDGTYGIDFSVQRLSLEEEEEHIKNGNCDWIADHVIAELDRYRQEHVCKILGAGVIAELDGESPTLCSRLWSELDIVPMVVTANPVLRSEKGKDLPQRVDETADSAARKCLALYAPTKQPRLSISFQNEVQVDLGGLIHLTTLEDYQNSVRAPTWRAAQKYIKDVVDRKLRIVFFSATPQGGGVALMRHALLRFLRLQGVDVEWFVPKPRPDVFRITKTNHNILQGVVPPDVRATDEQLGKIKEWIVDNAERYWVRDSGPLSAPQDGGADVIIIDDPQMPELIPIAKRIAPDRPIIFRSHIEVRDDLVLDDGSAAQHVWRNMWSSIQHADVFLSHPVRSFVPPDRRQVDRGANQRRRLDGLNKHMAEWDLRYYLHVLRQVCQSQNLPQLAYPDRGYFTQVARFDPSKGIPDVIKSYARFREMVKDRPQDQVQQLVICGHGSIDDPDATLIYDQTMTLILEKYPDLVDDIVVVRLGPSDQILNAIMSLCTVAFQLSTREGFEVKVSEALHKASIVGCVLENVLTKSQGKPIIATLAGGIPLQVEDGKSGYLVARGDHESVAKHLYDLVTDKDLYNRMSEYARTHVSDEVHTVGNALSWMYMASKVAGGKSLQPNERWINDMARDEAGEPYKDGEPHLPRHLST</sequence>
<comment type="subunit">
    <text evidence="2">Homodimer.</text>
</comment>
<dbReference type="GO" id="GO:0016757">
    <property type="term" value="F:glycosyltransferase activity"/>
    <property type="evidence" value="ECO:0007669"/>
    <property type="project" value="UniProtKB-KW"/>
</dbReference>
<dbReference type="InterPro" id="IPR049438">
    <property type="entry name" value="TreT_GT1"/>
</dbReference>
<dbReference type="Pfam" id="PF21269">
    <property type="entry name" value="TreT_GT1"/>
    <property type="match status" value="1"/>
</dbReference>
<evidence type="ECO:0000313" key="11">
    <source>
        <dbReference type="Proteomes" id="UP000094526"/>
    </source>
</evidence>
<evidence type="ECO:0000256" key="3">
    <source>
        <dbReference type="ARBA" id="ARBA00022526"/>
    </source>
</evidence>
<accession>A0A1C1CMQ6</accession>
<dbReference type="PANTHER" id="PTHR47779:SF1">
    <property type="entry name" value="SYNTHASE (CCG-9), PUTATIVE (AFU_ORTHOLOGUE AFUA_3G12100)-RELATED"/>
    <property type="match status" value="1"/>
</dbReference>
<keyword evidence="5" id="KW-0808">Transferase</keyword>
<dbReference type="eggNOG" id="KOG0853">
    <property type="taxonomic scope" value="Eukaryota"/>
</dbReference>
<evidence type="ECO:0000259" key="9">
    <source>
        <dbReference type="Pfam" id="PF21269"/>
    </source>
</evidence>
<dbReference type="InterPro" id="IPR052078">
    <property type="entry name" value="Trehalose_Metab_GTase"/>
</dbReference>
<keyword evidence="4" id="KW-0328">Glycosyltransferase</keyword>
<evidence type="ECO:0000313" key="10">
    <source>
        <dbReference type="EMBL" id="OCT49731.1"/>
    </source>
</evidence>
<evidence type="ECO:0000256" key="5">
    <source>
        <dbReference type="ARBA" id="ARBA00022679"/>
    </source>
</evidence>
<protein>
    <submittedName>
        <fullName evidence="10">Trehalose phosphorylase</fullName>
    </submittedName>
</protein>
<keyword evidence="3" id="KW-0313">Glucose metabolism</keyword>
<evidence type="ECO:0000256" key="2">
    <source>
        <dbReference type="ARBA" id="ARBA00011738"/>
    </source>
</evidence>
<dbReference type="Gene3D" id="3.40.50.2000">
    <property type="entry name" value="Glycogen Phosphorylase B"/>
    <property type="match status" value="2"/>
</dbReference>
<proteinExistence type="inferred from homology"/>
<dbReference type="AlphaFoldDB" id="A0A1C1CMQ6"/>
<name>A0A1C1CMQ6_9EURO</name>
<evidence type="ECO:0000259" key="8">
    <source>
        <dbReference type="Pfam" id="PF00534"/>
    </source>
</evidence>
<gene>
    <name evidence="10" type="ORF">CLCR_06689</name>
</gene>
<dbReference type="EMBL" id="LGRB01000010">
    <property type="protein sequence ID" value="OCT49731.1"/>
    <property type="molecule type" value="Genomic_DNA"/>
</dbReference>
<evidence type="ECO:0000256" key="6">
    <source>
        <dbReference type="ARBA" id="ARBA00023277"/>
    </source>
</evidence>
<dbReference type="GO" id="GO:0006006">
    <property type="term" value="P:glucose metabolic process"/>
    <property type="evidence" value="ECO:0007669"/>
    <property type="project" value="UniProtKB-KW"/>
</dbReference>
<evidence type="ECO:0000256" key="4">
    <source>
        <dbReference type="ARBA" id="ARBA00022676"/>
    </source>
</evidence>
<comment type="similarity">
    <text evidence="1">Belongs to the glycosyltransferase group 1 family. Glycosyltransferase 4 subfamily.</text>
</comment>
<reference evidence="11" key="1">
    <citation type="submission" date="2015-07" db="EMBL/GenBank/DDBJ databases">
        <authorList>
            <person name="Teixeira M.M."/>
            <person name="Souza R.C."/>
            <person name="Almeida L.G."/>
            <person name="Vicente V.A."/>
            <person name="de Hoog S."/>
            <person name="Bocca A.L."/>
            <person name="de Almeida S.R."/>
            <person name="Vasconcelos A.T."/>
            <person name="Felipe M.S."/>
        </authorList>
    </citation>
    <scope>NUCLEOTIDE SEQUENCE [LARGE SCALE GENOMIC DNA]</scope>
    <source>
        <strain evidence="11">KSF</strain>
    </source>
</reference>
<dbReference type="VEuPathDB" id="FungiDB:G647_08655"/>
<dbReference type="OrthoDB" id="937291at2759"/>
<dbReference type="Pfam" id="PF00534">
    <property type="entry name" value="Glycos_transf_1"/>
    <property type="match status" value="1"/>
</dbReference>
<dbReference type="VEuPathDB" id="FungiDB:CLCR_06689"/>
<evidence type="ECO:0000256" key="1">
    <source>
        <dbReference type="ARBA" id="ARBA00009481"/>
    </source>
</evidence>
<feature type="region of interest" description="Disordered" evidence="7">
    <location>
        <begin position="692"/>
        <end position="711"/>
    </location>
</feature>
<comment type="caution">
    <text evidence="10">The sequence shown here is derived from an EMBL/GenBank/DDBJ whole genome shotgun (WGS) entry which is preliminary data.</text>
</comment>
<dbReference type="Proteomes" id="UP000094526">
    <property type="component" value="Unassembled WGS sequence"/>
</dbReference>
<dbReference type="STRING" id="86049.A0A1C1CMQ6"/>
<dbReference type="PANTHER" id="PTHR47779">
    <property type="entry name" value="SYNTHASE (CCG-9), PUTATIVE (AFU_ORTHOLOGUE AFUA_3G12100)-RELATED"/>
    <property type="match status" value="1"/>
</dbReference>
<feature type="domain" description="Glycosyl transferase family 1" evidence="8">
    <location>
        <begin position="595"/>
        <end position="651"/>
    </location>
</feature>
<dbReference type="InterPro" id="IPR001296">
    <property type="entry name" value="Glyco_trans_1"/>
</dbReference>
<feature type="domain" description="Trehalose synthase N-terminal" evidence="9">
    <location>
        <begin position="244"/>
        <end position="404"/>
    </location>
</feature>